<dbReference type="PANTHER" id="PTHR48098:SF1">
    <property type="entry name" value="DIACYLGLYCEROL ACYLTRANSFERASE_MYCOLYLTRANSFERASE AG85A"/>
    <property type="match status" value="1"/>
</dbReference>
<dbReference type="AlphaFoldDB" id="U2DXY1"/>
<dbReference type="STRING" id="1033810.HLPCO_000741"/>
<organism evidence="1 2">
    <name type="scientific">Haloplasma contractile SSD-17B</name>
    <dbReference type="NCBI Taxonomy" id="1033810"/>
    <lineage>
        <taxon>Bacteria</taxon>
        <taxon>Bacillati</taxon>
        <taxon>Mycoplasmatota</taxon>
        <taxon>Mollicutes</taxon>
        <taxon>Haloplasmatales</taxon>
        <taxon>Haloplasmataceae</taxon>
        <taxon>Haloplasma</taxon>
    </lineage>
</organism>
<dbReference type="InterPro" id="IPR050583">
    <property type="entry name" value="Mycobacterial_A85_antigen"/>
</dbReference>
<dbReference type="SUPFAM" id="SSF53474">
    <property type="entry name" value="alpha/beta-Hydrolases"/>
    <property type="match status" value="1"/>
</dbReference>
<dbReference type="InterPro" id="IPR000801">
    <property type="entry name" value="Esterase-like"/>
</dbReference>
<dbReference type="InterPro" id="IPR029058">
    <property type="entry name" value="AB_hydrolase_fold"/>
</dbReference>
<dbReference type="InParanoid" id="U2DXY1"/>
<dbReference type="Pfam" id="PF00756">
    <property type="entry name" value="Esterase"/>
    <property type="match status" value="1"/>
</dbReference>
<evidence type="ECO:0000313" key="1">
    <source>
        <dbReference type="EMBL" id="ERJ13122.1"/>
    </source>
</evidence>
<comment type="caution">
    <text evidence="1">The sequence shown here is derived from an EMBL/GenBank/DDBJ whole genome shotgun (WGS) entry which is preliminary data.</text>
</comment>
<gene>
    <name evidence="1" type="ORF">HLPCO_000741</name>
</gene>
<evidence type="ECO:0000313" key="2">
    <source>
        <dbReference type="Proteomes" id="UP000005707"/>
    </source>
</evidence>
<protein>
    <submittedName>
        <fullName evidence="1">S-formylglutathione hydrolase protein</fullName>
        <ecNumber evidence="1">3.1.2.12</ecNumber>
    </submittedName>
</protein>
<dbReference type="EMBL" id="AFNU02000002">
    <property type="protein sequence ID" value="ERJ13122.1"/>
    <property type="molecule type" value="Genomic_DNA"/>
</dbReference>
<dbReference type="OrthoDB" id="9803578at2"/>
<proteinExistence type="predicted"/>
<dbReference type="GO" id="GO:0018738">
    <property type="term" value="F:S-formylglutathione hydrolase activity"/>
    <property type="evidence" value="ECO:0007669"/>
    <property type="project" value="UniProtKB-EC"/>
</dbReference>
<dbReference type="GO" id="GO:0016747">
    <property type="term" value="F:acyltransferase activity, transferring groups other than amino-acyl groups"/>
    <property type="evidence" value="ECO:0007669"/>
    <property type="project" value="TreeGrafter"/>
</dbReference>
<dbReference type="EC" id="3.1.2.12" evidence="1"/>
<dbReference type="Proteomes" id="UP000005707">
    <property type="component" value="Unassembled WGS sequence"/>
</dbReference>
<accession>U2DXY1</accession>
<keyword evidence="1" id="KW-0378">Hydrolase</keyword>
<name>U2DXY1_9MOLU</name>
<dbReference type="RefSeq" id="WP_008826867.1">
    <property type="nucleotide sequence ID" value="NZ_AFNU02000002.1"/>
</dbReference>
<dbReference type="Gene3D" id="3.40.50.1820">
    <property type="entry name" value="alpha/beta hydrolase"/>
    <property type="match status" value="1"/>
</dbReference>
<dbReference type="eggNOG" id="COG0627">
    <property type="taxonomic scope" value="Bacteria"/>
</dbReference>
<reference evidence="1 2" key="1">
    <citation type="journal article" date="2011" name="J. Bacteriol.">
        <title>Genome sequence of Haloplasma contractile, an unusual contractile bacterium from a deep-sea anoxic brine lake.</title>
        <authorList>
            <person name="Antunes A."/>
            <person name="Alam I."/>
            <person name="El Dorry H."/>
            <person name="Siam R."/>
            <person name="Robertson A."/>
            <person name="Bajic V.B."/>
            <person name="Stingl U."/>
        </authorList>
    </citation>
    <scope>NUCLEOTIDE SEQUENCE [LARGE SCALE GENOMIC DNA]</scope>
    <source>
        <strain evidence="1 2">SSD-17B</strain>
    </source>
</reference>
<reference evidence="1 2" key="2">
    <citation type="journal article" date="2013" name="PLoS ONE">
        <title>INDIGO - INtegrated Data Warehouse of MIcrobial GenOmes with Examples from the Red Sea Extremophiles.</title>
        <authorList>
            <person name="Alam I."/>
            <person name="Antunes A."/>
            <person name="Kamau A.A."/>
            <person name="Ba Alawi W."/>
            <person name="Kalkatawi M."/>
            <person name="Stingl U."/>
            <person name="Bajic V.B."/>
        </authorList>
    </citation>
    <scope>NUCLEOTIDE SEQUENCE [LARGE SCALE GENOMIC DNA]</scope>
    <source>
        <strain evidence="1 2">SSD-17B</strain>
    </source>
</reference>
<keyword evidence="2" id="KW-1185">Reference proteome</keyword>
<dbReference type="PANTHER" id="PTHR48098">
    <property type="entry name" value="ENTEROCHELIN ESTERASE-RELATED"/>
    <property type="match status" value="1"/>
</dbReference>
<sequence length="267" mass="30560">MALMKCTFLSKSLKTMVKINVIIPSLNFEDVMSNRSKESRGNVKFQTLYLLHGYTGDESDWQRFTGIERYAENNKIAVIMPAAGNSFYTDMVHGGDYFTYLTEELPAFVQAMFPVSAKKEDTFIAGLSMGGYGAFKIAMRYPERYHAAASLSGVVEISEAVLKEERKDMKLENVFGDLNKVRGSKHDLLHLAEQLIKDGKSIPKLYQACGTEDFLYRNNIKFKKQAEQIGLGIHYVEGPGIHDWNFWDEYIRKVLEWMPLLREPIKK</sequence>